<comment type="caution">
    <text evidence="5">The sequence shown here is derived from an EMBL/GenBank/DDBJ whole genome shotgun (WGS) entry which is preliminary data.</text>
</comment>
<evidence type="ECO:0000256" key="2">
    <source>
        <dbReference type="PROSITE-ProRule" id="PRU00117"/>
    </source>
</evidence>
<dbReference type="OrthoDB" id="5204190at2759"/>
<sequence>MADEIQFASRTDSKRKYDDQTTPIPSSAPRRATGFSAPIAMPSPDSSHAPPPSFNNVPPPMDEIQLAKQRAQEIAARLFSNAEAKRPRLENGGGIDDLNDKGFSSVPSDIGQKPPSHMGFTSPSAIPVGYGFQGSSKKIDVPNGRVGVIIGKGGETIKYLQLQSGAKIQVTRDMDADPSSPNRLVELTGTPEQISKAEQLINDVLSEAEAGGSGIVSRRITGQPGAEQFIMKVGLIIGKGGETIKNMQARSGARIQLIPLHLPPGDTSTERTVQIEGTKEQIESAKQLINEVTSENRVRNPSITGGYPQQGYRPPRPASNWGPPGQPPMQQPGYGYMQPGAYPGPPPQYNMSQPPYGGYPPPPTSGGSSSGWEQTPVQPSQQTTQGGGYDYYSQQPPQQQQPHGGSSTPADNTGYNYSQPPASSYNQQGSYGESNYGQPPVGQQQGYSQDGYGGGYQASAPQPGYGQPQSNPQPGYDQQQGYNSAPSYGAVVNPAQDGAAPSYGAQGVPAQVPPGQHVPPPVQVPSAGQQGYTNQQPNTSTPSYPTQATTQPGYGMPPTSQPGYGSQPPTPTGYGQLAPVTQPSYGQTQAQKPPPNQPVYGQTQQPSITQGGYATPTPVQPGYSHSQPLTAQSGYAQPDSSHHLSPTTGFGSAVPQPGYGQQQTYGAPPTTQPGYRQQQQQPYSDSYGGGSAHATYDAAPASQAVQPSGVAKASPQS</sequence>
<dbReference type="EMBL" id="JABCRI010000019">
    <property type="protein sequence ID" value="KAF8388849.1"/>
    <property type="molecule type" value="Genomic_DNA"/>
</dbReference>
<organism evidence="5 6">
    <name type="scientific">Tetracentron sinense</name>
    <name type="common">Spur-leaf</name>
    <dbReference type="NCBI Taxonomy" id="13715"/>
    <lineage>
        <taxon>Eukaryota</taxon>
        <taxon>Viridiplantae</taxon>
        <taxon>Streptophyta</taxon>
        <taxon>Embryophyta</taxon>
        <taxon>Tracheophyta</taxon>
        <taxon>Spermatophyta</taxon>
        <taxon>Magnoliopsida</taxon>
        <taxon>Trochodendrales</taxon>
        <taxon>Trochodendraceae</taxon>
        <taxon>Tetracentron</taxon>
    </lineage>
</organism>
<evidence type="ECO:0000313" key="5">
    <source>
        <dbReference type="EMBL" id="KAF8388849.1"/>
    </source>
</evidence>
<feature type="compositionally biased region" description="Low complexity" evidence="3">
    <location>
        <begin position="331"/>
        <end position="341"/>
    </location>
</feature>
<keyword evidence="6" id="KW-1185">Reference proteome</keyword>
<dbReference type="Gene3D" id="3.30.1370.10">
    <property type="entry name" value="K Homology domain, type 1"/>
    <property type="match status" value="2"/>
</dbReference>
<feature type="compositionally biased region" description="Low complexity" evidence="3">
    <location>
        <begin position="504"/>
        <end position="515"/>
    </location>
</feature>
<keyword evidence="2" id="KW-0694">RNA-binding</keyword>
<dbReference type="PROSITE" id="PS50084">
    <property type="entry name" value="KH_TYPE_1"/>
    <property type="match status" value="2"/>
</dbReference>
<feature type="compositionally biased region" description="Polar residues" evidence="3">
    <location>
        <begin position="410"/>
        <end position="435"/>
    </location>
</feature>
<dbReference type="Pfam" id="PF00013">
    <property type="entry name" value="KH_1"/>
    <property type="match status" value="2"/>
</dbReference>
<feature type="compositionally biased region" description="Polar residues" evidence="3">
    <location>
        <begin position="579"/>
        <end position="591"/>
    </location>
</feature>
<dbReference type="AlphaFoldDB" id="A0A835D6H2"/>
<feature type="domain" description="K Homology" evidence="4">
    <location>
        <begin position="214"/>
        <end position="294"/>
    </location>
</feature>
<reference evidence="5 6" key="1">
    <citation type="submission" date="2020-04" db="EMBL/GenBank/DDBJ databases">
        <title>Plant Genome Project.</title>
        <authorList>
            <person name="Zhang R.-G."/>
        </authorList>
    </citation>
    <scope>NUCLEOTIDE SEQUENCE [LARGE SCALE GENOMIC DNA]</scope>
    <source>
        <strain evidence="5">YNK0</strain>
        <tissue evidence="5">Leaf</tissue>
    </source>
</reference>
<feature type="compositionally biased region" description="Polar residues" evidence="3">
    <location>
        <begin position="293"/>
        <end position="303"/>
    </location>
</feature>
<evidence type="ECO:0000313" key="6">
    <source>
        <dbReference type="Proteomes" id="UP000655225"/>
    </source>
</evidence>
<accession>A0A835D6H2</accession>
<feature type="compositionally biased region" description="Polar residues" evidence="3">
    <location>
        <begin position="526"/>
        <end position="552"/>
    </location>
</feature>
<evidence type="ECO:0000256" key="1">
    <source>
        <dbReference type="ARBA" id="ARBA00022737"/>
    </source>
</evidence>
<name>A0A835D6H2_TETSI</name>
<dbReference type="SMART" id="SM00322">
    <property type="entry name" value="KH"/>
    <property type="match status" value="2"/>
</dbReference>
<dbReference type="InterPro" id="IPR004088">
    <property type="entry name" value="KH_dom_type_1"/>
</dbReference>
<feature type="region of interest" description="Disordered" evidence="3">
    <location>
        <begin position="1"/>
        <end position="61"/>
    </location>
</feature>
<gene>
    <name evidence="5" type="ORF">HHK36_025529</name>
</gene>
<protein>
    <recommendedName>
        <fullName evidence="4">K Homology domain-containing protein</fullName>
    </recommendedName>
</protein>
<feature type="compositionally biased region" description="Low complexity" evidence="3">
    <location>
        <begin position="655"/>
        <end position="686"/>
    </location>
</feature>
<proteinExistence type="predicted"/>
<dbReference type="OMA" id="PTQDGHT"/>
<feature type="domain" description="K Homology" evidence="4">
    <location>
        <begin position="133"/>
        <end position="206"/>
    </location>
</feature>
<feature type="compositionally biased region" description="Polar residues" evidence="3">
    <location>
        <begin position="599"/>
        <end position="612"/>
    </location>
</feature>
<feature type="compositionally biased region" description="Low complexity" evidence="3">
    <location>
        <begin position="436"/>
        <end position="450"/>
    </location>
</feature>
<dbReference type="GO" id="GO:0003723">
    <property type="term" value="F:RNA binding"/>
    <property type="evidence" value="ECO:0007669"/>
    <property type="project" value="UniProtKB-UniRule"/>
</dbReference>
<dbReference type="Proteomes" id="UP000655225">
    <property type="component" value="Unassembled WGS sequence"/>
</dbReference>
<feature type="compositionally biased region" description="Polar residues" evidence="3">
    <location>
        <begin position="467"/>
        <end position="486"/>
    </location>
</feature>
<keyword evidence="1" id="KW-0677">Repeat</keyword>
<dbReference type="PANTHER" id="PTHR10288">
    <property type="entry name" value="KH DOMAIN CONTAINING RNA BINDING PROTEIN"/>
    <property type="match status" value="1"/>
</dbReference>
<feature type="compositionally biased region" description="Low complexity" evidence="3">
    <location>
        <begin position="365"/>
        <end position="409"/>
    </location>
</feature>
<feature type="compositionally biased region" description="Polar residues" evidence="3">
    <location>
        <begin position="623"/>
        <end position="650"/>
    </location>
</feature>
<dbReference type="SUPFAM" id="SSF54791">
    <property type="entry name" value="Eukaryotic type KH-domain (KH-domain type I)"/>
    <property type="match status" value="2"/>
</dbReference>
<feature type="region of interest" description="Disordered" evidence="3">
    <location>
        <begin position="293"/>
        <end position="717"/>
    </location>
</feature>
<evidence type="ECO:0000256" key="3">
    <source>
        <dbReference type="SAM" id="MobiDB-lite"/>
    </source>
</evidence>
<feature type="compositionally biased region" description="Pro residues" evidence="3">
    <location>
        <begin position="49"/>
        <end position="61"/>
    </location>
</feature>
<evidence type="ECO:0000259" key="4">
    <source>
        <dbReference type="SMART" id="SM00322"/>
    </source>
</evidence>
<dbReference type="CDD" id="cd00105">
    <property type="entry name" value="KH-I"/>
    <property type="match status" value="2"/>
</dbReference>
<dbReference type="InterPro" id="IPR036612">
    <property type="entry name" value="KH_dom_type_1_sf"/>
</dbReference>
<dbReference type="InterPro" id="IPR004087">
    <property type="entry name" value="KH_dom"/>
</dbReference>